<keyword evidence="2" id="KW-1185">Reference proteome</keyword>
<organism evidence="1 2">
    <name type="scientific">Auriscalpium vulgare</name>
    <dbReference type="NCBI Taxonomy" id="40419"/>
    <lineage>
        <taxon>Eukaryota</taxon>
        <taxon>Fungi</taxon>
        <taxon>Dikarya</taxon>
        <taxon>Basidiomycota</taxon>
        <taxon>Agaricomycotina</taxon>
        <taxon>Agaricomycetes</taxon>
        <taxon>Russulales</taxon>
        <taxon>Auriscalpiaceae</taxon>
        <taxon>Auriscalpium</taxon>
    </lineage>
</organism>
<sequence length="120" mass="12878">MLASSRWCGAPLPRIRLIGRSTASLALRTVTALTSAASDNVLALDWTISKLSTPSVICALPVFILPACVLVRSFTYVQLLSATARAASVRLELSSRDATHARLSRTPTSSFDVFCGQRQV</sequence>
<reference evidence="1" key="2">
    <citation type="journal article" date="2022" name="New Phytol.">
        <title>Evolutionary transition to the ectomycorrhizal habit in the genomes of a hyperdiverse lineage of mushroom-forming fungi.</title>
        <authorList>
            <person name="Looney B."/>
            <person name="Miyauchi S."/>
            <person name="Morin E."/>
            <person name="Drula E."/>
            <person name="Courty P.E."/>
            <person name="Kohler A."/>
            <person name="Kuo A."/>
            <person name="LaButti K."/>
            <person name="Pangilinan J."/>
            <person name="Lipzen A."/>
            <person name="Riley R."/>
            <person name="Andreopoulos W."/>
            <person name="He G."/>
            <person name="Johnson J."/>
            <person name="Nolan M."/>
            <person name="Tritt A."/>
            <person name="Barry K.W."/>
            <person name="Grigoriev I.V."/>
            <person name="Nagy L.G."/>
            <person name="Hibbett D."/>
            <person name="Henrissat B."/>
            <person name="Matheny P.B."/>
            <person name="Labbe J."/>
            <person name="Martin F.M."/>
        </authorList>
    </citation>
    <scope>NUCLEOTIDE SEQUENCE</scope>
    <source>
        <strain evidence="1">FP105234-sp</strain>
    </source>
</reference>
<reference evidence="1" key="1">
    <citation type="submission" date="2021-02" db="EMBL/GenBank/DDBJ databases">
        <authorList>
            <consortium name="DOE Joint Genome Institute"/>
            <person name="Ahrendt S."/>
            <person name="Looney B.P."/>
            <person name="Miyauchi S."/>
            <person name="Morin E."/>
            <person name="Drula E."/>
            <person name="Courty P.E."/>
            <person name="Chicoki N."/>
            <person name="Fauchery L."/>
            <person name="Kohler A."/>
            <person name="Kuo A."/>
            <person name="Labutti K."/>
            <person name="Pangilinan J."/>
            <person name="Lipzen A."/>
            <person name="Riley R."/>
            <person name="Andreopoulos W."/>
            <person name="He G."/>
            <person name="Johnson J."/>
            <person name="Barry K.W."/>
            <person name="Grigoriev I.V."/>
            <person name="Nagy L."/>
            <person name="Hibbett D."/>
            <person name="Henrissat B."/>
            <person name="Matheny P.B."/>
            <person name="Labbe J."/>
            <person name="Martin F."/>
        </authorList>
    </citation>
    <scope>NUCLEOTIDE SEQUENCE</scope>
    <source>
        <strain evidence="1">FP105234-sp</strain>
    </source>
</reference>
<dbReference type="Proteomes" id="UP000814033">
    <property type="component" value="Unassembled WGS sequence"/>
</dbReference>
<evidence type="ECO:0000313" key="2">
    <source>
        <dbReference type="Proteomes" id="UP000814033"/>
    </source>
</evidence>
<comment type="caution">
    <text evidence="1">The sequence shown here is derived from an EMBL/GenBank/DDBJ whole genome shotgun (WGS) entry which is preliminary data.</text>
</comment>
<evidence type="ECO:0000313" key="1">
    <source>
        <dbReference type="EMBL" id="KAI0052359.1"/>
    </source>
</evidence>
<protein>
    <submittedName>
        <fullName evidence="1">Uncharacterized protein</fullName>
    </submittedName>
</protein>
<dbReference type="EMBL" id="MU275846">
    <property type="protein sequence ID" value="KAI0052359.1"/>
    <property type="molecule type" value="Genomic_DNA"/>
</dbReference>
<accession>A0ACB8S6Z5</accession>
<proteinExistence type="predicted"/>
<name>A0ACB8S6Z5_9AGAM</name>
<gene>
    <name evidence="1" type="ORF">FA95DRAFT_1389409</name>
</gene>